<evidence type="ECO:0000313" key="2">
    <source>
        <dbReference type="Proteomes" id="UP001162992"/>
    </source>
</evidence>
<reference evidence="2" key="1">
    <citation type="journal article" date="2024" name="Proc. Natl. Acad. Sci. U.S.A.">
        <title>Extraordinary preservation of gene collinearity over three hundred million years revealed in homosporous lycophytes.</title>
        <authorList>
            <person name="Li C."/>
            <person name="Wickell D."/>
            <person name="Kuo L.Y."/>
            <person name="Chen X."/>
            <person name="Nie B."/>
            <person name="Liao X."/>
            <person name="Peng D."/>
            <person name="Ji J."/>
            <person name="Jenkins J."/>
            <person name="Williams M."/>
            <person name="Shu S."/>
            <person name="Plott C."/>
            <person name="Barry K."/>
            <person name="Rajasekar S."/>
            <person name="Grimwood J."/>
            <person name="Han X."/>
            <person name="Sun S."/>
            <person name="Hou Z."/>
            <person name="He W."/>
            <person name="Dai G."/>
            <person name="Sun C."/>
            <person name="Schmutz J."/>
            <person name="Leebens-Mack J.H."/>
            <person name="Li F.W."/>
            <person name="Wang L."/>
        </authorList>
    </citation>
    <scope>NUCLEOTIDE SEQUENCE [LARGE SCALE GENOMIC DNA]</scope>
    <source>
        <strain evidence="2">cv. PW_Plant_1</strain>
    </source>
</reference>
<evidence type="ECO:0000313" key="1">
    <source>
        <dbReference type="EMBL" id="KAJ7522623.1"/>
    </source>
</evidence>
<comment type="caution">
    <text evidence="1">The sequence shown here is derived from an EMBL/GenBank/DDBJ whole genome shotgun (WGS) entry which is preliminary data.</text>
</comment>
<sequence length="417" mass="45636">MPPRKLQITVPPFFRCPISLELMKDPVTLCTGLTYDRESIEKWFQEGHSTCPASMQVVESNPELLPNHTLRRLIQEWCVANQSKGVERIPTPKPPAELHQVKALLSEIDQKANKNVAALKRLRSMAKESERNRLCLVEAGAISILSGFLSCFDEAGDKDSLEMVEACEEAIATLALLSLDSAVKKQTVGASQICSIAFILRRGSLEGKVNAALLLHSLAEGEDSFKLIMGEQRDLITGLVGLLREDLYRRAVKASLMALLAIVTPRKNRLRIVEAGAVPVLIELLPEATVRNTEIILAIIEILCNTAEGRAAVTRHALAIPVLVAILRAVSDLATDHAVGILWAISQTAPDKSTMQAAVHEGAFTQLLYVIQADSTAVTKQKSADLLKRLHHFWRDDPCSPDNAAGGRLITHNLPLI</sequence>
<protein>
    <submittedName>
        <fullName evidence="1">Uncharacterized protein</fullName>
    </submittedName>
</protein>
<organism evidence="1 2">
    <name type="scientific">Diphasiastrum complanatum</name>
    <name type="common">Issler's clubmoss</name>
    <name type="synonym">Lycopodium complanatum</name>
    <dbReference type="NCBI Taxonomy" id="34168"/>
    <lineage>
        <taxon>Eukaryota</taxon>
        <taxon>Viridiplantae</taxon>
        <taxon>Streptophyta</taxon>
        <taxon>Embryophyta</taxon>
        <taxon>Tracheophyta</taxon>
        <taxon>Lycopodiopsida</taxon>
        <taxon>Lycopodiales</taxon>
        <taxon>Lycopodiaceae</taxon>
        <taxon>Lycopodioideae</taxon>
        <taxon>Diphasiastrum</taxon>
    </lineage>
</organism>
<name>A0ACC2AYN7_DIPCM</name>
<dbReference type="EMBL" id="CM055109">
    <property type="protein sequence ID" value="KAJ7522623.1"/>
    <property type="molecule type" value="Genomic_DNA"/>
</dbReference>
<gene>
    <name evidence="1" type="ORF">O6H91_18G020100</name>
</gene>
<accession>A0ACC2AYN7</accession>
<proteinExistence type="predicted"/>
<dbReference type="Proteomes" id="UP001162992">
    <property type="component" value="Chromosome 18"/>
</dbReference>
<keyword evidence="2" id="KW-1185">Reference proteome</keyword>